<protein>
    <submittedName>
        <fullName evidence="2">Uncharacterized protein</fullName>
    </submittedName>
</protein>
<dbReference type="RefSeq" id="WP_184108977.1">
    <property type="nucleotide sequence ID" value="NZ_BNAJ01000001.1"/>
</dbReference>
<organism evidence="2 3">
    <name type="scientific">Deinococcus metalli</name>
    <dbReference type="NCBI Taxonomy" id="1141878"/>
    <lineage>
        <taxon>Bacteria</taxon>
        <taxon>Thermotogati</taxon>
        <taxon>Deinococcota</taxon>
        <taxon>Deinococci</taxon>
        <taxon>Deinococcales</taxon>
        <taxon>Deinococcaceae</taxon>
        <taxon>Deinococcus</taxon>
    </lineage>
</organism>
<gene>
    <name evidence="1" type="ORF">GCM10017781_08320</name>
    <name evidence="2" type="ORF">HNQ07_000211</name>
</gene>
<evidence type="ECO:0000313" key="1">
    <source>
        <dbReference type="EMBL" id="GHF33869.1"/>
    </source>
</evidence>
<reference evidence="1" key="4">
    <citation type="submission" date="2024-05" db="EMBL/GenBank/DDBJ databases">
        <authorList>
            <person name="Sun Q."/>
            <person name="Zhou Y."/>
        </authorList>
    </citation>
    <scope>NUCLEOTIDE SEQUENCE</scope>
    <source>
        <strain evidence="1">CGMCC 1.18437</strain>
    </source>
</reference>
<evidence type="ECO:0000313" key="2">
    <source>
        <dbReference type="EMBL" id="MBB5374767.1"/>
    </source>
</evidence>
<reference evidence="4" key="2">
    <citation type="journal article" date="2019" name="Int. J. Syst. Evol. Microbiol.">
        <title>The Global Catalogue of Microorganisms (GCM) 10K type strain sequencing project: providing services to taxonomists for standard genome sequencing and annotation.</title>
        <authorList>
            <consortium name="The Broad Institute Genomics Platform"/>
            <consortium name="The Broad Institute Genome Sequencing Center for Infectious Disease"/>
            <person name="Wu L."/>
            <person name="Ma J."/>
        </authorList>
    </citation>
    <scope>NUCLEOTIDE SEQUENCE [LARGE SCALE GENOMIC DNA]</scope>
    <source>
        <strain evidence="4">CGMCC 1.18437</strain>
    </source>
</reference>
<evidence type="ECO:0000313" key="4">
    <source>
        <dbReference type="Proteomes" id="UP000619376"/>
    </source>
</evidence>
<sequence length="113" mass="12755">MNDLLCTLTERLPDRICAERQGSVNVYSVFTEGAWIPVYQVGASSGWWLHGERHLEYGLREEAEARGWDWRLESASSRANARVSAAQRMCSEHGHQPVYNLACAVISMLDQTT</sequence>
<evidence type="ECO:0000313" key="3">
    <source>
        <dbReference type="Proteomes" id="UP000539473"/>
    </source>
</evidence>
<comment type="caution">
    <text evidence="2">The sequence shown here is derived from an EMBL/GenBank/DDBJ whole genome shotgun (WGS) entry which is preliminary data.</text>
</comment>
<dbReference type="AlphaFoldDB" id="A0A7W8NQ45"/>
<reference evidence="2 3" key="3">
    <citation type="submission" date="2020-08" db="EMBL/GenBank/DDBJ databases">
        <title>Genomic Encyclopedia of Type Strains, Phase IV (KMG-IV): sequencing the most valuable type-strain genomes for metagenomic binning, comparative biology and taxonomic classification.</title>
        <authorList>
            <person name="Goeker M."/>
        </authorList>
    </citation>
    <scope>NUCLEOTIDE SEQUENCE [LARGE SCALE GENOMIC DNA]</scope>
    <source>
        <strain evidence="2 3">DSM 27521</strain>
    </source>
</reference>
<dbReference type="Proteomes" id="UP000539473">
    <property type="component" value="Unassembled WGS sequence"/>
</dbReference>
<dbReference type="EMBL" id="JACHFK010000001">
    <property type="protein sequence ID" value="MBB5374767.1"/>
    <property type="molecule type" value="Genomic_DNA"/>
</dbReference>
<name>A0A7W8NQ45_9DEIO</name>
<accession>A0A7W8NQ45</accession>
<reference evidence="1" key="1">
    <citation type="journal article" date="2014" name="Int. J. Syst. Evol. Microbiol.">
        <title>Complete genome of a new Firmicutes species belonging to the dominant human colonic microbiota ('Ruminococcus bicirculans') reveals two chromosomes and a selective capacity to utilize plant glucans.</title>
        <authorList>
            <consortium name="NISC Comparative Sequencing Program"/>
            <person name="Wegmann U."/>
            <person name="Louis P."/>
            <person name="Goesmann A."/>
            <person name="Henrissat B."/>
            <person name="Duncan S.H."/>
            <person name="Flint H.J."/>
        </authorList>
    </citation>
    <scope>NUCLEOTIDE SEQUENCE</scope>
    <source>
        <strain evidence="1">CGMCC 1.18437</strain>
    </source>
</reference>
<proteinExistence type="predicted"/>
<dbReference type="Proteomes" id="UP000619376">
    <property type="component" value="Unassembled WGS sequence"/>
</dbReference>
<dbReference type="EMBL" id="BNAJ01000001">
    <property type="protein sequence ID" value="GHF33869.1"/>
    <property type="molecule type" value="Genomic_DNA"/>
</dbReference>
<keyword evidence="4" id="KW-1185">Reference proteome</keyword>